<reference evidence="2 3" key="2">
    <citation type="submission" date="2018-03" db="EMBL/GenBank/DDBJ databases">
        <authorList>
            <person name="Keele B.F."/>
        </authorList>
    </citation>
    <scope>NUCLEOTIDE SEQUENCE [LARGE SCALE GENOMIC DNA]</scope>
    <source>
        <strain evidence="2 3">D13</strain>
    </source>
</reference>
<name>A0A2P1PMR0_9GAMM</name>
<gene>
    <name evidence="2" type="ORF">C7S18_02440</name>
</gene>
<protein>
    <submittedName>
        <fullName evidence="2">Uncharacterized protein</fullName>
    </submittedName>
</protein>
<evidence type="ECO:0000256" key="1">
    <source>
        <dbReference type="SAM" id="MobiDB-lite"/>
    </source>
</evidence>
<evidence type="ECO:0000313" key="2">
    <source>
        <dbReference type="EMBL" id="AVP96122.1"/>
    </source>
</evidence>
<reference evidence="2 3" key="1">
    <citation type="submission" date="2018-03" db="EMBL/GenBank/DDBJ databases">
        <title>Ahniella affigens gen. nov., sp. nov., a gammaproteobacterium isolated from sandy soil near a stream.</title>
        <authorList>
            <person name="Ko Y."/>
            <person name="Kim J.-H."/>
        </authorList>
    </citation>
    <scope>NUCLEOTIDE SEQUENCE [LARGE SCALE GENOMIC DNA]</scope>
    <source>
        <strain evidence="2 3">D13</strain>
    </source>
</reference>
<organism evidence="2 3">
    <name type="scientific">Ahniella affigens</name>
    <dbReference type="NCBI Taxonomy" id="2021234"/>
    <lineage>
        <taxon>Bacteria</taxon>
        <taxon>Pseudomonadati</taxon>
        <taxon>Pseudomonadota</taxon>
        <taxon>Gammaproteobacteria</taxon>
        <taxon>Lysobacterales</taxon>
        <taxon>Rhodanobacteraceae</taxon>
        <taxon>Ahniella</taxon>
    </lineage>
</organism>
<evidence type="ECO:0000313" key="3">
    <source>
        <dbReference type="Proteomes" id="UP000241074"/>
    </source>
</evidence>
<dbReference type="KEGG" id="xba:C7S18_02440"/>
<dbReference type="EMBL" id="CP027860">
    <property type="protein sequence ID" value="AVP96122.1"/>
    <property type="molecule type" value="Genomic_DNA"/>
</dbReference>
<proteinExistence type="predicted"/>
<keyword evidence="3" id="KW-1185">Reference proteome</keyword>
<dbReference type="AlphaFoldDB" id="A0A2P1PMR0"/>
<feature type="region of interest" description="Disordered" evidence="1">
    <location>
        <begin position="16"/>
        <end position="35"/>
    </location>
</feature>
<accession>A0A2P1PMR0</accession>
<dbReference type="Proteomes" id="UP000241074">
    <property type="component" value="Chromosome"/>
</dbReference>
<sequence length="86" mass="9041">MSVDCEDASIANGITGVGAQPMSWRSLDHDSPSTQSRQYCLAADTVVTAPMDSARFALNSERARTGQPSIVQGSAWPATMARAPVS</sequence>